<sequence>MATWDFHDGVTIEELDDSKLPESLRGLGIDNIDFEIRCIGYYQRASMYGGPDHLGWPEEGEDEREIVAVKAFDADSNRLDLSDEQFKAVVSFPEFKKTINAAELNWPDHEADREYAQGD</sequence>
<name>A0A6J5R4J4_9CAUD</name>
<evidence type="ECO:0000313" key="1">
    <source>
        <dbReference type="EMBL" id="CAB4191673.1"/>
    </source>
</evidence>
<dbReference type="EMBL" id="LR797178">
    <property type="protein sequence ID" value="CAB4191673.1"/>
    <property type="molecule type" value="Genomic_DNA"/>
</dbReference>
<reference evidence="1" key="1">
    <citation type="submission" date="2020-05" db="EMBL/GenBank/DDBJ databases">
        <authorList>
            <person name="Chiriac C."/>
            <person name="Salcher M."/>
            <person name="Ghai R."/>
            <person name="Kavagutti S V."/>
        </authorList>
    </citation>
    <scope>NUCLEOTIDE SEQUENCE</scope>
</reference>
<organism evidence="1">
    <name type="scientific">uncultured Caudovirales phage</name>
    <dbReference type="NCBI Taxonomy" id="2100421"/>
    <lineage>
        <taxon>Viruses</taxon>
        <taxon>Duplodnaviria</taxon>
        <taxon>Heunggongvirae</taxon>
        <taxon>Uroviricota</taxon>
        <taxon>Caudoviricetes</taxon>
        <taxon>Peduoviridae</taxon>
        <taxon>Maltschvirus</taxon>
        <taxon>Maltschvirus maltsch</taxon>
    </lineage>
</organism>
<gene>
    <name evidence="1" type="ORF">UFOVP1229_82</name>
</gene>
<proteinExistence type="predicted"/>
<accession>A0A6J5R4J4</accession>
<protein>
    <submittedName>
        <fullName evidence="1">Uncharacterized protein</fullName>
    </submittedName>
</protein>